<dbReference type="AlphaFoldDB" id="A0A2T7PG86"/>
<feature type="transmembrane region" description="Helical" evidence="9">
    <location>
        <begin position="235"/>
        <end position="259"/>
    </location>
</feature>
<gene>
    <name evidence="11" type="ORF">C0Q70_07866</name>
</gene>
<dbReference type="InterPro" id="IPR000276">
    <property type="entry name" value="GPCR_Rhodpsn"/>
</dbReference>
<keyword evidence="8" id="KW-0807">Transducer</keyword>
<dbReference type="GO" id="GO:0004930">
    <property type="term" value="F:G protein-coupled receptor activity"/>
    <property type="evidence" value="ECO:0007669"/>
    <property type="project" value="UniProtKB-KW"/>
</dbReference>
<keyword evidence="4 9" id="KW-1133">Transmembrane helix</keyword>
<dbReference type="Pfam" id="PF00001">
    <property type="entry name" value="7tm_1"/>
    <property type="match status" value="1"/>
</dbReference>
<keyword evidence="3 9" id="KW-0812">Transmembrane</keyword>
<comment type="caution">
    <text evidence="11">The sequence shown here is derived from an EMBL/GenBank/DDBJ whole genome shotgun (WGS) entry which is preliminary data.</text>
</comment>
<evidence type="ECO:0000256" key="5">
    <source>
        <dbReference type="ARBA" id="ARBA00023040"/>
    </source>
</evidence>
<protein>
    <recommendedName>
        <fullName evidence="10">G-protein coupled receptors family 1 profile domain-containing protein</fullName>
    </recommendedName>
</protein>
<dbReference type="PROSITE" id="PS50262">
    <property type="entry name" value="G_PROTEIN_RECEP_F1_2"/>
    <property type="match status" value="1"/>
</dbReference>
<evidence type="ECO:0000313" key="11">
    <source>
        <dbReference type="EMBL" id="PVD32432.1"/>
    </source>
</evidence>
<feature type="transmembrane region" description="Helical" evidence="9">
    <location>
        <begin position="32"/>
        <end position="56"/>
    </location>
</feature>
<evidence type="ECO:0000313" key="12">
    <source>
        <dbReference type="Proteomes" id="UP000245119"/>
    </source>
</evidence>
<evidence type="ECO:0000256" key="6">
    <source>
        <dbReference type="ARBA" id="ARBA00023136"/>
    </source>
</evidence>
<evidence type="ECO:0000256" key="3">
    <source>
        <dbReference type="ARBA" id="ARBA00022692"/>
    </source>
</evidence>
<sequence>MTGRATFTIHAYNMTGIMCSLDDRYEGSLFHVLYQSLTGVGMFTSLAIMCVSYTRIACHVRQHRKRMAAVDQASACHSASSGNTDSAVATTLSGFERESSHIQDQRSHSTSCPPCGGSNLSVSAHVAKSEQSDLLLQSYHQQDNSPPKPGHLESPNKSMTPRLQLFALKRLKKKTDGRGQHGQHGDKAKQMSSRTTLIMFLLTAVFIVSFLPYWATVSVRAVIGIDIHTLPLWLFNLYAIAVQSFFISSSVNALVYACCSAKFREECRHLCSCWHKRQ</sequence>
<dbReference type="GO" id="GO:0005886">
    <property type="term" value="C:plasma membrane"/>
    <property type="evidence" value="ECO:0007669"/>
    <property type="project" value="UniProtKB-SubCell"/>
</dbReference>
<name>A0A2T7PG86_POMCA</name>
<dbReference type="PANTHER" id="PTHR24228">
    <property type="entry name" value="B2 BRADYKININ RECEPTOR/ANGIOTENSIN II RECEPTOR"/>
    <property type="match status" value="1"/>
</dbReference>
<evidence type="ECO:0000256" key="2">
    <source>
        <dbReference type="ARBA" id="ARBA00022475"/>
    </source>
</evidence>
<keyword evidence="6 9" id="KW-0472">Membrane</keyword>
<dbReference type="EMBL" id="PZQS01000004">
    <property type="protein sequence ID" value="PVD32432.1"/>
    <property type="molecule type" value="Genomic_DNA"/>
</dbReference>
<keyword evidence="7" id="KW-0675">Receptor</keyword>
<accession>A0A2T7PG86</accession>
<proteinExistence type="predicted"/>
<keyword evidence="5" id="KW-0297">G-protein coupled receptor</keyword>
<dbReference type="PANTHER" id="PTHR24228:SF74">
    <property type="entry name" value="G-PROTEIN COUPLED RECEPTORS FAMILY 1 PROFILE DOMAIN-CONTAINING PROTEIN"/>
    <property type="match status" value="1"/>
</dbReference>
<dbReference type="InterPro" id="IPR017452">
    <property type="entry name" value="GPCR_Rhodpsn_7TM"/>
</dbReference>
<evidence type="ECO:0000256" key="4">
    <source>
        <dbReference type="ARBA" id="ARBA00022989"/>
    </source>
</evidence>
<dbReference type="SUPFAM" id="SSF81321">
    <property type="entry name" value="Family A G protein-coupled receptor-like"/>
    <property type="match status" value="1"/>
</dbReference>
<evidence type="ECO:0000259" key="10">
    <source>
        <dbReference type="PROSITE" id="PS50262"/>
    </source>
</evidence>
<feature type="transmembrane region" description="Helical" evidence="9">
    <location>
        <begin position="197"/>
        <end position="215"/>
    </location>
</feature>
<dbReference type="Proteomes" id="UP000245119">
    <property type="component" value="Linkage Group LG4"/>
</dbReference>
<keyword evidence="12" id="KW-1185">Reference proteome</keyword>
<organism evidence="11 12">
    <name type="scientific">Pomacea canaliculata</name>
    <name type="common">Golden apple snail</name>
    <dbReference type="NCBI Taxonomy" id="400727"/>
    <lineage>
        <taxon>Eukaryota</taxon>
        <taxon>Metazoa</taxon>
        <taxon>Spiralia</taxon>
        <taxon>Lophotrochozoa</taxon>
        <taxon>Mollusca</taxon>
        <taxon>Gastropoda</taxon>
        <taxon>Caenogastropoda</taxon>
        <taxon>Architaenioglossa</taxon>
        <taxon>Ampullarioidea</taxon>
        <taxon>Ampullariidae</taxon>
        <taxon>Pomacea</taxon>
    </lineage>
</organism>
<evidence type="ECO:0000256" key="7">
    <source>
        <dbReference type="ARBA" id="ARBA00023170"/>
    </source>
</evidence>
<reference evidence="11 12" key="1">
    <citation type="submission" date="2018-04" db="EMBL/GenBank/DDBJ databases">
        <title>The genome of golden apple snail Pomacea canaliculata provides insight into stress tolerance and invasive adaptation.</title>
        <authorList>
            <person name="Liu C."/>
            <person name="Liu B."/>
            <person name="Ren Y."/>
            <person name="Zhang Y."/>
            <person name="Wang H."/>
            <person name="Li S."/>
            <person name="Jiang F."/>
            <person name="Yin L."/>
            <person name="Zhang G."/>
            <person name="Qian W."/>
            <person name="Fan W."/>
        </authorList>
    </citation>
    <scope>NUCLEOTIDE SEQUENCE [LARGE SCALE GENOMIC DNA]</scope>
    <source>
        <strain evidence="11">SZHN2017</strain>
        <tissue evidence="11">Muscle</tissue>
    </source>
</reference>
<evidence type="ECO:0000256" key="1">
    <source>
        <dbReference type="ARBA" id="ARBA00004651"/>
    </source>
</evidence>
<evidence type="ECO:0000256" key="9">
    <source>
        <dbReference type="SAM" id="Phobius"/>
    </source>
</evidence>
<feature type="domain" description="G-protein coupled receptors family 1 profile" evidence="10">
    <location>
        <begin position="1"/>
        <end position="256"/>
    </location>
</feature>
<dbReference type="Gene3D" id="1.20.1070.10">
    <property type="entry name" value="Rhodopsin 7-helix transmembrane proteins"/>
    <property type="match status" value="1"/>
</dbReference>
<evidence type="ECO:0000256" key="8">
    <source>
        <dbReference type="ARBA" id="ARBA00023224"/>
    </source>
</evidence>
<keyword evidence="2" id="KW-1003">Cell membrane</keyword>
<comment type="subcellular location">
    <subcellularLocation>
        <location evidence="1">Cell membrane</location>
        <topology evidence="1">Multi-pass membrane protein</topology>
    </subcellularLocation>
</comment>